<protein>
    <submittedName>
        <fullName evidence="3">SMI1/KNR4 family protein</fullName>
    </submittedName>
</protein>
<name>A0ABY4E341_9NEIS</name>
<sequence>MSQALAQRLQKAIQKIQKQHPDAILQLNEGASEADFSELEAALWLQLPEDIKAVYRVCNGQNEDSAYVFAGQEWLSLARIAEEWGVWKGLYDSGDFPNDEEGQSAPDDEAVRSLWWSPKWIPFGHDGAGNHLCWDFDPSADGTAGQVIHYYHDDALIELKAASFGEWLEEYVEALEESDFVFAPEYNAIIDAEILFAEEEERSLSPEDLALRDKWQHTQAEMEQSLQAVFDDAGEMDMKQVLNLMKKVQGVDADASNAHWDEVEDAFSQLEQELRAQEGLDTADADDAAANPVPTAAPKPRQD</sequence>
<dbReference type="InterPro" id="IPR018958">
    <property type="entry name" value="Knr4/Smi1-like_dom"/>
</dbReference>
<dbReference type="Gene3D" id="3.40.1580.10">
    <property type="entry name" value="SMI1/KNR4-like"/>
    <property type="match status" value="1"/>
</dbReference>
<dbReference type="PANTHER" id="PTHR47432:SF1">
    <property type="entry name" value="CELL WALL ASSEMBLY REGULATOR SMI1"/>
    <property type="match status" value="1"/>
</dbReference>
<accession>A0ABY4E341</accession>
<feature type="compositionally biased region" description="Low complexity" evidence="1">
    <location>
        <begin position="288"/>
        <end position="303"/>
    </location>
</feature>
<dbReference type="RefSeq" id="WP_058356169.1">
    <property type="nucleotide sequence ID" value="NZ_CABKVG010000008.1"/>
</dbReference>
<evidence type="ECO:0000313" key="3">
    <source>
        <dbReference type="EMBL" id="UOO89924.1"/>
    </source>
</evidence>
<dbReference type="SMART" id="SM00860">
    <property type="entry name" value="SMI1_KNR4"/>
    <property type="match status" value="1"/>
</dbReference>
<keyword evidence="4" id="KW-1185">Reference proteome</keyword>
<dbReference type="InterPro" id="IPR037883">
    <property type="entry name" value="Knr4/Smi1-like_sf"/>
</dbReference>
<dbReference type="SUPFAM" id="SSF160631">
    <property type="entry name" value="SMI1/KNR4-like"/>
    <property type="match status" value="1"/>
</dbReference>
<dbReference type="Proteomes" id="UP000832011">
    <property type="component" value="Chromosome"/>
</dbReference>
<feature type="region of interest" description="Disordered" evidence="1">
    <location>
        <begin position="272"/>
        <end position="303"/>
    </location>
</feature>
<evidence type="ECO:0000256" key="1">
    <source>
        <dbReference type="SAM" id="MobiDB-lite"/>
    </source>
</evidence>
<dbReference type="EMBL" id="CP091511">
    <property type="protein sequence ID" value="UOO89924.1"/>
    <property type="molecule type" value="Genomic_DNA"/>
</dbReference>
<reference evidence="3 4" key="1">
    <citation type="journal article" date="2022" name="Res Sq">
        <title>Evolution of multicellular longitudinally dividing oral cavity symbionts (Neisseriaceae).</title>
        <authorList>
            <person name="Nyongesa S."/>
            <person name="Weber P."/>
            <person name="Bernet E."/>
            <person name="Pullido F."/>
            <person name="Nieckarz M."/>
            <person name="Delaby M."/>
            <person name="Nieves C."/>
            <person name="Viehboeck T."/>
            <person name="Krause N."/>
            <person name="Rivera-Millot A."/>
            <person name="Nakamura A."/>
            <person name="Vischer N."/>
            <person name="VanNieuwenhze M."/>
            <person name="Brun Y."/>
            <person name="Cava F."/>
            <person name="Bulgheresi S."/>
            <person name="Veyrier F."/>
        </authorList>
    </citation>
    <scope>NUCLEOTIDE SEQUENCE [LARGE SCALE GENOMIC DNA]</scope>
    <source>
        <strain evidence="3 4">SN4</strain>
    </source>
</reference>
<gene>
    <name evidence="3" type="ORF">LVJ82_02750</name>
</gene>
<evidence type="ECO:0000313" key="4">
    <source>
        <dbReference type="Proteomes" id="UP000832011"/>
    </source>
</evidence>
<proteinExistence type="predicted"/>
<evidence type="ECO:0000259" key="2">
    <source>
        <dbReference type="SMART" id="SM00860"/>
    </source>
</evidence>
<organism evidence="3 4">
    <name type="scientific">Vitreoscilla massiliensis</name>
    <dbReference type="NCBI Taxonomy" id="1689272"/>
    <lineage>
        <taxon>Bacteria</taxon>
        <taxon>Pseudomonadati</taxon>
        <taxon>Pseudomonadota</taxon>
        <taxon>Betaproteobacteria</taxon>
        <taxon>Neisseriales</taxon>
        <taxon>Neisseriaceae</taxon>
        <taxon>Vitreoscilla</taxon>
    </lineage>
</organism>
<feature type="domain" description="Knr4/Smi1-like" evidence="2">
    <location>
        <begin position="30"/>
        <end position="170"/>
    </location>
</feature>
<dbReference type="InterPro" id="IPR051873">
    <property type="entry name" value="KNR4/SMI1_regulator"/>
</dbReference>
<dbReference type="PANTHER" id="PTHR47432">
    <property type="entry name" value="CELL WALL ASSEMBLY REGULATOR SMI1"/>
    <property type="match status" value="1"/>
</dbReference>
<dbReference type="Pfam" id="PF09346">
    <property type="entry name" value="SMI1_KNR4"/>
    <property type="match status" value="1"/>
</dbReference>